<feature type="domain" description="Starch synthase catalytic" evidence="9">
    <location>
        <begin position="8"/>
        <end position="222"/>
    </location>
</feature>
<organism evidence="10 11">
    <name type="scientific">Micromonospora reichwaldensis</name>
    <dbReference type="NCBI Taxonomy" id="3075516"/>
    <lineage>
        <taxon>Bacteria</taxon>
        <taxon>Bacillati</taxon>
        <taxon>Actinomycetota</taxon>
        <taxon>Actinomycetes</taxon>
        <taxon>Micromonosporales</taxon>
        <taxon>Micromonosporaceae</taxon>
        <taxon>Micromonospora</taxon>
    </lineage>
</organism>
<evidence type="ECO:0000256" key="1">
    <source>
        <dbReference type="ARBA" id="ARBA00001478"/>
    </source>
</evidence>
<dbReference type="CDD" id="cd03791">
    <property type="entry name" value="GT5_Glycogen_synthase_DULL1-like"/>
    <property type="match status" value="1"/>
</dbReference>
<protein>
    <recommendedName>
        <fullName evidence="7">Glycogen synthase</fullName>
        <ecNumber evidence="7">2.4.1.21</ecNumber>
    </recommendedName>
    <alternativeName>
        <fullName evidence="7">Starch [bacterial glycogen] synthase</fullName>
    </alternativeName>
</protein>
<dbReference type="InterPro" id="IPR013534">
    <property type="entry name" value="Starch_synth_cat_dom"/>
</dbReference>
<keyword evidence="4 7" id="KW-0328">Glycosyltransferase</keyword>
<evidence type="ECO:0000259" key="8">
    <source>
        <dbReference type="Pfam" id="PF00534"/>
    </source>
</evidence>
<evidence type="ECO:0000259" key="9">
    <source>
        <dbReference type="Pfam" id="PF08323"/>
    </source>
</evidence>
<dbReference type="HAMAP" id="MF_00484">
    <property type="entry name" value="Glycogen_synth"/>
    <property type="match status" value="1"/>
</dbReference>
<evidence type="ECO:0000256" key="7">
    <source>
        <dbReference type="HAMAP-Rule" id="MF_00484"/>
    </source>
</evidence>
<dbReference type="PANTHER" id="PTHR45825:SF11">
    <property type="entry name" value="ALPHA AMYLASE DOMAIN-CONTAINING PROTEIN"/>
    <property type="match status" value="1"/>
</dbReference>
<dbReference type="GO" id="GO:0009011">
    <property type="term" value="F:alpha-1,4-glucan glucosyltransferase (ADP-glucose donor) activity"/>
    <property type="evidence" value="ECO:0007669"/>
    <property type="project" value="UniProtKB-EC"/>
</dbReference>
<gene>
    <name evidence="7" type="primary">glgA</name>
    <name evidence="10" type="ORF">RM555_21310</name>
</gene>
<accession>A0ABU2X251</accession>
<dbReference type="EMBL" id="JAVRFL010000026">
    <property type="protein sequence ID" value="MDT0531529.1"/>
    <property type="molecule type" value="Genomic_DNA"/>
</dbReference>
<dbReference type="InterPro" id="IPR011835">
    <property type="entry name" value="GS/SS"/>
</dbReference>
<sequence>MSAGRPLRVFFATSEVAPLVKVGGLGDVARALPRALAGRGHDVRLFLPGYAGLPDGRRVGTVAVAAGSARAEFTVDDLGDHDGVRYLTLRTPQHPDWQRPEGYVEKHLSSFVLFSRAVAELAARSASPPDAVHCNDWHVGHVPAYLRTLDAAPRTVMTIHNLAYQGLFPHDKADELELTRYGTGNLLAQGIRYADAVTTVSARYRDETLAPAHGVGLQGLLRARGGDYHGIRNGVDYDDFDPATDPHLPARFDVHDLAGKAVAKRALQQRSGLATDAEAPLFAFVGRLVDQKGVDLLLEGIDEIAALGLQLVVVGVGAEYERSFRRAARYYPHVAYHPDSGEAIARLAYAGSDAFLAPSRFEPCGLAPLIALRYGSVPVVRRVGGMAETVAATGLGFSFDGYRAPDLVDLIAQVVARWADRQAWARLRERGMRARFSWDEAAERYEQLYVRAPAAAGAPAYGTGREDDSGAGQPT</sequence>
<dbReference type="RefSeq" id="WP_311413394.1">
    <property type="nucleotide sequence ID" value="NZ_JAVRFL010000026.1"/>
</dbReference>
<name>A0ABU2X251_9ACTN</name>
<comment type="caution">
    <text evidence="10">The sequence shown here is derived from an EMBL/GenBank/DDBJ whole genome shotgun (WGS) entry which is preliminary data.</text>
</comment>
<feature type="binding site" evidence="7">
    <location>
        <position position="21"/>
    </location>
    <ligand>
        <name>ADP-alpha-D-glucose</name>
        <dbReference type="ChEBI" id="CHEBI:57498"/>
    </ligand>
</feature>
<dbReference type="Pfam" id="PF00534">
    <property type="entry name" value="Glycos_transf_1"/>
    <property type="match status" value="1"/>
</dbReference>
<comment type="function">
    <text evidence="2 7">Synthesizes alpha-1,4-glucan chains using ADP-glucose.</text>
</comment>
<comment type="similarity">
    <text evidence="3 7">Belongs to the glycosyltransferase 1 family. Bacterial/plant glycogen synthase subfamily.</text>
</comment>
<comment type="catalytic activity">
    <reaction evidence="1 7">
        <text>[(1-&gt;4)-alpha-D-glucosyl](n) + ADP-alpha-D-glucose = [(1-&gt;4)-alpha-D-glucosyl](n+1) + ADP + H(+)</text>
        <dbReference type="Rhea" id="RHEA:18189"/>
        <dbReference type="Rhea" id="RHEA-COMP:9584"/>
        <dbReference type="Rhea" id="RHEA-COMP:9587"/>
        <dbReference type="ChEBI" id="CHEBI:15378"/>
        <dbReference type="ChEBI" id="CHEBI:15444"/>
        <dbReference type="ChEBI" id="CHEBI:57498"/>
        <dbReference type="ChEBI" id="CHEBI:456216"/>
        <dbReference type="EC" id="2.4.1.21"/>
    </reaction>
</comment>
<dbReference type="PANTHER" id="PTHR45825">
    <property type="entry name" value="GRANULE-BOUND STARCH SYNTHASE 1, CHLOROPLASTIC/AMYLOPLASTIC"/>
    <property type="match status" value="1"/>
</dbReference>
<evidence type="ECO:0000256" key="3">
    <source>
        <dbReference type="ARBA" id="ARBA00010281"/>
    </source>
</evidence>
<keyword evidence="6 7" id="KW-0320">Glycogen biosynthesis</keyword>
<reference evidence="10" key="1">
    <citation type="submission" date="2023-09" db="EMBL/GenBank/DDBJ databases">
        <title>30 novel species of actinomycetes from the DSMZ collection.</title>
        <authorList>
            <person name="Nouioui I."/>
        </authorList>
    </citation>
    <scope>NUCLEOTIDE SEQUENCE</scope>
    <source>
        <strain evidence="10">DSM 115977</strain>
    </source>
</reference>
<evidence type="ECO:0000256" key="2">
    <source>
        <dbReference type="ARBA" id="ARBA00002764"/>
    </source>
</evidence>
<evidence type="ECO:0000313" key="11">
    <source>
        <dbReference type="Proteomes" id="UP001180973"/>
    </source>
</evidence>
<dbReference type="NCBIfam" id="TIGR02095">
    <property type="entry name" value="glgA"/>
    <property type="match status" value="1"/>
</dbReference>
<dbReference type="EC" id="2.4.1.21" evidence="7"/>
<dbReference type="Gene3D" id="3.40.50.2000">
    <property type="entry name" value="Glycogen Phosphorylase B"/>
    <property type="match status" value="2"/>
</dbReference>
<evidence type="ECO:0000256" key="6">
    <source>
        <dbReference type="ARBA" id="ARBA00023056"/>
    </source>
</evidence>
<keyword evidence="11" id="KW-1185">Reference proteome</keyword>
<dbReference type="Pfam" id="PF08323">
    <property type="entry name" value="Glyco_transf_5"/>
    <property type="match status" value="1"/>
</dbReference>
<comment type="pathway">
    <text evidence="7">Glycan biosynthesis; glycogen biosynthesis.</text>
</comment>
<evidence type="ECO:0000313" key="10">
    <source>
        <dbReference type="EMBL" id="MDT0531529.1"/>
    </source>
</evidence>
<evidence type="ECO:0000256" key="5">
    <source>
        <dbReference type="ARBA" id="ARBA00022679"/>
    </source>
</evidence>
<dbReference type="SUPFAM" id="SSF53756">
    <property type="entry name" value="UDP-Glycosyltransferase/glycogen phosphorylase"/>
    <property type="match status" value="1"/>
</dbReference>
<feature type="domain" description="Glycosyl transferase family 1" evidence="8">
    <location>
        <begin position="271"/>
        <end position="425"/>
    </location>
</feature>
<dbReference type="InterPro" id="IPR001296">
    <property type="entry name" value="Glyco_trans_1"/>
</dbReference>
<evidence type="ECO:0000256" key="4">
    <source>
        <dbReference type="ARBA" id="ARBA00022676"/>
    </source>
</evidence>
<keyword evidence="5 7" id="KW-0808">Transferase</keyword>
<dbReference type="Proteomes" id="UP001180973">
    <property type="component" value="Unassembled WGS sequence"/>
</dbReference>
<proteinExistence type="inferred from homology"/>